<dbReference type="SUPFAM" id="SSF81901">
    <property type="entry name" value="HCP-like"/>
    <property type="match status" value="1"/>
</dbReference>
<name>A0ABW3STA0_9BACT</name>
<dbReference type="Pfam" id="PF19867">
    <property type="entry name" value="DUF6340"/>
    <property type="match status" value="1"/>
</dbReference>
<dbReference type="RefSeq" id="WP_377531203.1">
    <property type="nucleotide sequence ID" value="NZ_JBHTLD010000221.1"/>
</dbReference>
<dbReference type="InterPro" id="IPR011990">
    <property type="entry name" value="TPR-like_helical_dom_sf"/>
</dbReference>
<organism evidence="2 3">
    <name type="scientific">Pontibacter rugosus</name>
    <dbReference type="NCBI Taxonomy" id="1745966"/>
    <lineage>
        <taxon>Bacteria</taxon>
        <taxon>Pseudomonadati</taxon>
        <taxon>Bacteroidota</taxon>
        <taxon>Cytophagia</taxon>
        <taxon>Cytophagales</taxon>
        <taxon>Hymenobacteraceae</taxon>
        <taxon>Pontibacter</taxon>
    </lineage>
</organism>
<evidence type="ECO:0000256" key="1">
    <source>
        <dbReference type="SAM" id="SignalP"/>
    </source>
</evidence>
<evidence type="ECO:0000313" key="2">
    <source>
        <dbReference type="EMBL" id="MFD1188149.1"/>
    </source>
</evidence>
<proteinExistence type="predicted"/>
<accession>A0ABW3STA0</accession>
<dbReference type="Proteomes" id="UP001597094">
    <property type="component" value="Unassembled WGS sequence"/>
</dbReference>
<dbReference type="EMBL" id="JBHTLD010000221">
    <property type="protein sequence ID" value="MFD1188149.1"/>
    <property type="molecule type" value="Genomic_DNA"/>
</dbReference>
<sequence length="312" mass="35355">MSKRIIAFVLYCLLVQTACTSQLFIDSLKPAEVSITNEQWKVVVLNRYNPELLSFNKEKKIAVFAAGAQEAFYGAVDAIQQDETYELVYADTSNYRVTTTEEPLTANQVRELHARHPYHLLLSLDHFTTFLDQETERYEEENGDVSKTAHYTLIARSSWSLHDSTGAVLDKITLEQSKHYQSRPVFSGLLAIGPSMANAGPDVNDLAWLTGNDYWLRLSPQPRTFARSYYSSKKLQQAAYSMATKEWDKAISLLLPLAEGSHKKDAARAAYNLAVVYEAKGNIEEAKFWAKEAIKRNDKLAPMLLPELEQNY</sequence>
<comment type="caution">
    <text evidence="2">The sequence shown here is derived from an EMBL/GenBank/DDBJ whole genome shotgun (WGS) entry which is preliminary data.</text>
</comment>
<gene>
    <name evidence="2" type="ORF">ACFQ2O_18195</name>
</gene>
<keyword evidence="1" id="KW-0732">Signal</keyword>
<reference evidence="3" key="1">
    <citation type="journal article" date="2019" name="Int. J. Syst. Evol. Microbiol.">
        <title>The Global Catalogue of Microorganisms (GCM) 10K type strain sequencing project: providing services to taxonomists for standard genome sequencing and annotation.</title>
        <authorList>
            <consortium name="The Broad Institute Genomics Platform"/>
            <consortium name="The Broad Institute Genome Sequencing Center for Infectious Disease"/>
            <person name="Wu L."/>
            <person name="Ma J."/>
        </authorList>
    </citation>
    <scope>NUCLEOTIDE SEQUENCE [LARGE SCALE GENOMIC DNA]</scope>
    <source>
        <strain evidence="3">JCM 31319</strain>
    </source>
</reference>
<dbReference type="Gene3D" id="1.25.40.10">
    <property type="entry name" value="Tetratricopeptide repeat domain"/>
    <property type="match status" value="1"/>
</dbReference>
<feature type="signal peptide" evidence="1">
    <location>
        <begin position="1"/>
        <end position="20"/>
    </location>
</feature>
<dbReference type="InterPro" id="IPR045921">
    <property type="entry name" value="DUF6340"/>
</dbReference>
<feature type="chain" id="PRO_5046833210" evidence="1">
    <location>
        <begin position="21"/>
        <end position="312"/>
    </location>
</feature>
<keyword evidence="3" id="KW-1185">Reference proteome</keyword>
<evidence type="ECO:0000313" key="3">
    <source>
        <dbReference type="Proteomes" id="UP001597094"/>
    </source>
</evidence>
<protein>
    <submittedName>
        <fullName evidence="2">DUF6340 family protein</fullName>
    </submittedName>
</protein>